<gene>
    <name evidence="1" type="ORF">S01H4_28527</name>
</gene>
<sequence>MRLTETVINMVEQLSDRRPDEPEISNLSDEELEQGLAYLLPRLSVDGDPNCGAGRPNAAAPGK</sequence>
<proteinExistence type="predicted"/>
<organism evidence="1">
    <name type="scientific">marine sediment metagenome</name>
    <dbReference type="NCBI Taxonomy" id="412755"/>
    <lineage>
        <taxon>unclassified sequences</taxon>
        <taxon>metagenomes</taxon>
        <taxon>ecological metagenomes</taxon>
    </lineage>
</organism>
<evidence type="ECO:0000313" key="1">
    <source>
        <dbReference type="EMBL" id="GAG86174.1"/>
    </source>
</evidence>
<accession>X1ATD3</accession>
<name>X1ATD3_9ZZZZ</name>
<dbReference type="AlphaFoldDB" id="X1ATD3"/>
<reference evidence="1" key="1">
    <citation type="journal article" date="2014" name="Front. Microbiol.">
        <title>High frequency of phylogenetically diverse reductive dehalogenase-homologous genes in deep subseafloor sedimentary metagenomes.</title>
        <authorList>
            <person name="Kawai M."/>
            <person name="Futagami T."/>
            <person name="Toyoda A."/>
            <person name="Takaki Y."/>
            <person name="Nishi S."/>
            <person name="Hori S."/>
            <person name="Arai W."/>
            <person name="Tsubouchi T."/>
            <person name="Morono Y."/>
            <person name="Uchiyama I."/>
            <person name="Ito T."/>
            <person name="Fujiyama A."/>
            <person name="Inagaki F."/>
            <person name="Takami H."/>
        </authorList>
    </citation>
    <scope>NUCLEOTIDE SEQUENCE</scope>
    <source>
        <strain evidence="1">Expedition CK06-06</strain>
    </source>
</reference>
<protein>
    <submittedName>
        <fullName evidence="1">Uncharacterized protein</fullName>
    </submittedName>
</protein>
<dbReference type="EMBL" id="BART01014214">
    <property type="protein sequence ID" value="GAG86174.1"/>
    <property type="molecule type" value="Genomic_DNA"/>
</dbReference>
<comment type="caution">
    <text evidence="1">The sequence shown here is derived from an EMBL/GenBank/DDBJ whole genome shotgun (WGS) entry which is preliminary data.</text>
</comment>